<reference evidence="3 4" key="1">
    <citation type="journal article" date="2022" name="Nat. Ecol. Evol.">
        <title>A masculinizing supergene underlies an exaggerated male reproductive morph in a spider.</title>
        <authorList>
            <person name="Hendrickx F."/>
            <person name="De Corte Z."/>
            <person name="Sonet G."/>
            <person name="Van Belleghem S.M."/>
            <person name="Kostlbacher S."/>
            <person name="Vangestel C."/>
        </authorList>
    </citation>
    <scope>NUCLEOTIDE SEQUENCE [LARGE SCALE GENOMIC DNA]</scope>
    <source>
        <strain evidence="3">W744_W776</strain>
    </source>
</reference>
<name>A0AAV6TM05_9ARAC</name>
<gene>
    <name evidence="3" type="ORF">JTE90_010935</name>
</gene>
<keyword evidence="4" id="KW-1185">Reference proteome</keyword>
<feature type="region of interest" description="Disordered" evidence="1">
    <location>
        <begin position="57"/>
        <end position="82"/>
    </location>
</feature>
<dbReference type="EMBL" id="JAFNEN010002432">
    <property type="protein sequence ID" value="KAG8172733.1"/>
    <property type="molecule type" value="Genomic_DNA"/>
</dbReference>
<evidence type="ECO:0000256" key="1">
    <source>
        <dbReference type="SAM" id="MobiDB-lite"/>
    </source>
</evidence>
<proteinExistence type="predicted"/>
<keyword evidence="2" id="KW-0732">Signal</keyword>
<feature type="signal peptide" evidence="2">
    <location>
        <begin position="1"/>
        <end position="29"/>
    </location>
</feature>
<accession>A0AAV6TM05</accession>
<organism evidence="3 4">
    <name type="scientific">Oedothorax gibbosus</name>
    <dbReference type="NCBI Taxonomy" id="931172"/>
    <lineage>
        <taxon>Eukaryota</taxon>
        <taxon>Metazoa</taxon>
        <taxon>Ecdysozoa</taxon>
        <taxon>Arthropoda</taxon>
        <taxon>Chelicerata</taxon>
        <taxon>Arachnida</taxon>
        <taxon>Araneae</taxon>
        <taxon>Araneomorphae</taxon>
        <taxon>Entelegynae</taxon>
        <taxon>Araneoidea</taxon>
        <taxon>Linyphiidae</taxon>
        <taxon>Erigoninae</taxon>
        <taxon>Oedothorax</taxon>
    </lineage>
</organism>
<comment type="caution">
    <text evidence="3">The sequence shown here is derived from an EMBL/GenBank/DDBJ whole genome shotgun (WGS) entry which is preliminary data.</text>
</comment>
<dbReference type="AlphaFoldDB" id="A0AAV6TM05"/>
<sequence length="82" mass="9584">MKTKGYMNPMRSVMIFWMLILLKIKPWKLKKVKSPVISKKQNDLAKLGPVKFGTAPYHTTKDVKNPQFEPVRLNQPPLMMKE</sequence>
<evidence type="ECO:0000256" key="2">
    <source>
        <dbReference type="SAM" id="SignalP"/>
    </source>
</evidence>
<protein>
    <submittedName>
        <fullName evidence="3">Uncharacterized protein</fullName>
    </submittedName>
</protein>
<feature type="chain" id="PRO_5043641716" evidence="2">
    <location>
        <begin position="30"/>
        <end position="82"/>
    </location>
</feature>
<evidence type="ECO:0000313" key="4">
    <source>
        <dbReference type="Proteomes" id="UP000827092"/>
    </source>
</evidence>
<evidence type="ECO:0000313" key="3">
    <source>
        <dbReference type="EMBL" id="KAG8172733.1"/>
    </source>
</evidence>
<dbReference type="Proteomes" id="UP000827092">
    <property type="component" value="Unassembled WGS sequence"/>
</dbReference>